<dbReference type="EMBL" id="KB445796">
    <property type="protein sequence ID" value="EMD37566.1"/>
    <property type="molecule type" value="Genomic_DNA"/>
</dbReference>
<feature type="domain" description="MYND-type" evidence="5">
    <location>
        <begin position="19"/>
        <end position="59"/>
    </location>
</feature>
<evidence type="ECO:0000256" key="3">
    <source>
        <dbReference type="ARBA" id="ARBA00022833"/>
    </source>
</evidence>
<sequence length="230" mass="26374">MPLAQATGNTRDNDYLQSCAYCNTHVGKNNLRVCGQCKFVRYCSRACQRAAWKTHKPRCQTGAEFRAALAEDDEAQAINDAFSAWLNCWRNTINTCTIRAFDLANSPSDKLATHFVFIKVEPRLGLSTVVQSFQMLSGKVMFRDDFIQVLRDRDCTQEQIDDWRNDDRGDHTVHIAIEFASFFRFLWFSLRDLSKWREMDKKTSADRAATWAPVLQACIETGLQYVSSSD</sequence>
<dbReference type="SUPFAM" id="SSF144232">
    <property type="entry name" value="HIT/MYND zinc finger-like"/>
    <property type="match status" value="1"/>
</dbReference>
<dbReference type="GO" id="GO:0008270">
    <property type="term" value="F:zinc ion binding"/>
    <property type="evidence" value="ECO:0007669"/>
    <property type="project" value="UniProtKB-KW"/>
</dbReference>
<keyword evidence="1" id="KW-0479">Metal-binding</keyword>
<accession>M2RFH9</accession>
<reference evidence="6 7" key="1">
    <citation type="journal article" date="2012" name="Proc. Natl. Acad. Sci. U.S.A.">
        <title>Comparative genomics of Ceriporiopsis subvermispora and Phanerochaete chrysosporium provide insight into selective ligninolysis.</title>
        <authorList>
            <person name="Fernandez-Fueyo E."/>
            <person name="Ruiz-Duenas F.J."/>
            <person name="Ferreira P."/>
            <person name="Floudas D."/>
            <person name="Hibbett D.S."/>
            <person name="Canessa P."/>
            <person name="Larrondo L.F."/>
            <person name="James T.Y."/>
            <person name="Seelenfreund D."/>
            <person name="Lobos S."/>
            <person name="Polanco R."/>
            <person name="Tello M."/>
            <person name="Honda Y."/>
            <person name="Watanabe T."/>
            <person name="Watanabe T."/>
            <person name="Ryu J.S."/>
            <person name="Kubicek C.P."/>
            <person name="Schmoll M."/>
            <person name="Gaskell J."/>
            <person name="Hammel K.E."/>
            <person name="St John F.J."/>
            <person name="Vanden Wymelenberg A."/>
            <person name="Sabat G."/>
            <person name="Splinter BonDurant S."/>
            <person name="Syed K."/>
            <person name="Yadav J.S."/>
            <person name="Doddapaneni H."/>
            <person name="Subramanian V."/>
            <person name="Lavin J.L."/>
            <person name="Oguiza J.A."/>
            <person name="Perez G."/>
            <person name="Pisabarro A.G."/>
            <person name="Ramirez L."/>
            <person name="Santoyo F."/>
            <person name="Master E."/>
            <person name="Coutinho P.M."/>
            <person name="Henrissat B."/>
            <person name="Lombard V."/>
            <person name="Magnuson J.K."/>
            <person name="Kuees U."/>
            <person name="Hori C."/>
            <person name="Igarashi K."/>
            <person name="Samejima M."/>
            <person name="Held B.W."/>
            <person name="Barry K.W."/>
            <person name="LaButti K.M."/>
            <person name="Lapidus A."/>
            <person name="Lindquist E.A."/>
            <person name="Lucas S.M."/>
            <person name="Riley R."/>
            <person name="Salamov A.A."/>
            <person name="Hoffmeister D."/>
            <person name="Schwenk D."/>
            <person name="Hadar Y."/>
            <person name="Yarden O."/>
            <person name="de Vries R.P."/>
            <person name="Wiebenga A."/>
            <person name="Stenlid J."/>
            <person name="Eastwood D."/>
            <person name="Grigoriev I.V."/>
            <person name="Berka R.M."/>
            <person name="Blanchette R.A."/>
            <person name="Kersten P."/>
            <person name="Martinez A.T."/>
            <person name="Vicuna R."/>
            <person name="Cullen D."/>
        </authorList>
    </citation>
    <scope>NUCLEOTIDE SEQUENCE [LARGE SCALE GENOMIC DNA]</scope>
    <source>
        <strain evidence="6 7">B</strain>
    </source>
</reference>
<dbReference type="Pfam" id="PF01753">
    <property type="entry name" value="zf-MYND"/>
    <property type="match status" value="1"/>
</dbReference>
<organism evidence="6 7">
    <name type="scientific">Ceriporiopsis subvermispora (strain B)</name>
    <name type="common">White-rot fungus</name>
    <name type="synonym">Gelatoporia subvermispora</name>
    <dbReference type="NCBI Taxonomy" id="914234"/>
    <lineage>
        <taxon>Eukaryota</taxon>
        <taxon>Fungi</taxon>
        <taxon>Dikarya</taxon>
        <taxon>Basidiomycota</taxon>
        <taxon>Agaricomycotina</taxon>
        <taxon>Agaricomycetes</taxon>
        <taxon>Polyporales</taxon>
        <taxon>Gelatoporiaceae</taxon>
        <taxon>Gelatoporia</taxon>
    </lineage>
</organism>
<keyword evidence="3" id="KW-0862">Zinc</keyword>
<dbReference type="HOGENOM" id="CLU_092131_0_0_1"/>
<gene>
    <name evidence="6" type="ORF">CERSUDRAFT_123486</name>
</gene>
<protein>
    <recommendedName>
        <fullName evidence="5">MYND-type domain-containing protein</fullName>
    </recommendedName>
</protein>
<proteinExistence type="predicted"/>
<evidence type="ECO:0000313" key="6">
    <source>
        <dbReference type="EMBL" id="EMD37566.1"/>
    </source>
</evidence>
<dbReference type="Proteomes" id="UP000016930">
    <property type="component" value="Unassembled WGS sequence"/>
</dbReference>
<dbReference type="InterPro" id="IPR002893">
    <property type="entry name" value="Znf_MYND"/>
</dbReference>
<dbReference type="Gene3D" id="6.10.140.2220">
    <property type="match status" value="1"/>
</dbReference>
<dbReference type="STRING" id="914234.M2RFH9"/>
<evidence type="ECO:0000256" key="2">
    <source>
        <dbReference type="ARBA" id="ARBA00022771"/>
    </source>
</evidence>
<evidence type="ECO:0000313" key="7">
    <source>
        <dbReference type="Proteomes" id="UP000016930"/>
    </source>
</evidence>
<dbReference type="OrthoDB" id="9922773at2759"/>
<evidence type="ECO:0000256" key="4">
    <source>
        <dbReference type="PROSITE-ProRule" id="PRU00134"/>
    </source>
</evidence>
<name>M2RFH9_CERS8</name>
<evidence type="ECO:0000256" key="1">
    <source>
        <dbReference type="ARBA" id="ARBA00022723"/>
    </source>
</evidence>
<dbReference type="PROSITE" id="PS01360">
    <property type="entry name" value="ZF_MYND_1"/>
    <property type="match status" value="1"/>
</dbReference>
<dbReference type="PROSITE" id="PS50865">
    <property type="entry name" value="ZF_MYND_2"/>
    <property type="match status" value="1"/>
</dbReference>
<evidence type="ECO:0000259" key="5">
    <source>
        <dbReference type="PROSITE" id="PS50865"/>
    </source>
</evidence>
<dbReference type="AlphaFoldDB" id="M2RFH9"/>
<keyword evidence="2 4" id="KW-0863">Zinc-finger</keyword>
<keyword evidence="7" id="KW-1185">Reference proteome</keyword>